<dbReference type="GO" id="GO:0005743">
    <property type="term" value="C:mitochondrial inner membrane"/>
    <property type="evidence" value="ECO:0007669"/>
    <property type="project" value="UniProtKB-SubCell"/>
</dbReference>
<evidence type="ECO:0000256" key="8">
    <source>
        <dbReference type="ARBA" id="ARBA00023075"/>
    </source>
</evidence>
<gene>
    <name evidence="13" type="primary">ND1</name>
</gene>
<feature type="transmembrane region" description="Helical" evidence="12">
    <location>
        <begin position="77"/>
        <end position="98"/>
    </location>
</feature>
<protein>
    <recommendedName>
        <fullName evidence="4 11">NADH-ubiquinone oxidoreductase chain 1</fullName>
        <ecNumber evidence="11">7.1.1.2</ecNumber>
    </recommendedName>
</protein>
<dbReference type="AlphaFoldDB" id="G0WMC7"/>
<keyword evidence="7 12" id="KW-1133">Transmembrane helix</keyword>
<evidence type="ECO:0000256" key="10">
    <source>
        <dbReference type="RuleBase" id="RU000471"/>
    </source>
</evidence>
<evidence type="ECO:0000256" key="7">
    <source>
        <dbReference type="ARBA" id="ARBA00022989"/>
    </source>
</evidence>
<keyword evidence="10" id="KW-0520">NAD</keyword>
<accession>G0WMC7</accession>
<feature type="transmembrane region" description="Helical" evidence="12">
    <location>
        <begin position="299"/>
        <end position="317"/>
    </location>
</feature>
<keyword evidence="9 12" id="KW-0472">Membrane</keyword>
<proteinExistence type="inferred from homology"/>
<evidence type="ECO:0000256" key="12">
    <source>
        <dbReference type="SAM" id="Phobius"/>
    </source>
</evidence>
<evidence type="ECO:0000256" key="1">
    <source>
        <dbReference type="ARBA" id="ARBA00003257"/>
    </source>
</evidence>
<dbReference type="GO" id="GO:0009060">
    <property type="term" value="P:aerobic respiration"/>
    <property type="evidence" value="ECO:0007669"/>
    <property type="project" value="TreeGrafter"/>
</dbReference>
<comment type="catalytic activity">
    <reaction evidence="11">
        <text>a ubiquinone + NADH + 5 H(+)(in) = a ubiquinol + NAD(+) + 4 H(+)(out)</text>
        <dbReference type="Rhea" id="RHEA:29091"/>
        <dbReference type="Rhea" id="RHEA-COMP:9565"/>
        <dbReference type="Rhea" id="RHEA-COMP:9566"/>
        <dbReference type="ChEBI" id="CHEBI:15378"/>
        <dbReference type="ChEBI" id="CHEBI:16389"/>
        <dbReference type="ChEBI" id="CHEBI:17976"/>
        <dbReference type="ChEBI" id="CHEBI:57540"/>
        <dbReference type="ChEBI" id="CHEBI:57945"/>
        <dbReference type="EC" id="7.1.1.2"/>
    </reaction>
</comment>
<keyword evidence="6 10" id="KW-0812">Transmembrane</keyword>
<dbReference type="GO" id="GO:0003954">
    <property type="term" value="F:NADH dehydrogenase activity"/>
    <property type="evidence" value="ECO:0007669"/>
    <property type="project" value="TreeGrafter"/>
</dbReference>
<keyword evidence="11 13" id="KW-0496">Mitochondrion</keyword>
<evidence type="ECO:0000256" key="11">
    <source>
        <dbReference type="RuleBase" id="RU000473"/>
    </source>
</evidence>
<evidence type="ECO:0000256" key="3">
    <source>
        <dbReference type="ARBA" id="ARBA00010535"/>
    </source>
</evidence>
<evidence type="ECO:0000256" key="5">
    <source>
        <dbReference type="ARBA" id="ARBA00022448"/>
    </source>
</evidence>
<dbReference type="EMBL" id="HM590866">
    <property type="protein sequence ID" value="ADK72522.1"/>
    <property type="molecule type" value="Genomic_DNA"/>
</dbReference>
<dbReference type="PROSITE" id="PS00668">
    <property type="entry name" value="COMPLEX1_ND1_2"/>
    <property type="match status" value="1"/>
</dbReference>
<comment type="similarity">
    <text evidence="3 10">Belongs to the complex I subunit 1 family.</text>
</comment>
<feature type="transmembrane region" description="Helical" evidence="12">
    <location>
        <begin position="110"/>
        <end position="132"/>
    </location>
</feature>
<comment type="subcellular location">
    <subcellularLocation>
        <location evidence="10">Mitochondrion inner membrane</location>
        <topology evidence="10">Multi-pass membrane protein</topology>
    </subcellularLocation>
    <subcellularLocation>
        <location evidence="2">Mitochondrion membrane</location>
        <topology evidence="2">Multi-pass membrane protein</topology>
    </subcellularLocation>
</comment>
<dbReference type="InterPro" id="IPR001694">
    <property type="entry name" value="NADH_UbQ_OxRdtase_su1/FPO"/>
</dbReference>
<sequence>MESNCFVLLVEIVNYLVLIICVLLGVAFVTLLERKILGYIQIRKGPNKVGYMGLLQPFSDAVKLFSKEQTMPIMSNFIVYYLCPVFSLFLSLLVWSVMPYDVGLVSFNMSILFFFCCLGMGVYSVMVAGWASNCKYSLLGSLRSVAQTISYEVSLALILLSFIELLGGFSLKLFVKYQNNIGFKFLSLPLKLIWFPSCLAETNRTPFDFAEGESELVSGFNTEYSSGGFALIFMAKYSSILFMSVLFVIVFLGSSPCKPMFYLKSMFLAFIFVWVRGTLPRLRYDKLMYLAWKSFLPVSINYLFFFIGVKSLCFVLNL</sequence>
<evidence type="ECO:0000256" key="6">
    <source>
        <dbReference type="ARBA" id="ARBA00022692"/>
    </source>
</evidence>
<evidence type="ECO:0000256" key="9">
    <source>
        <dbReference type="ARBA" id="ARBA00023136"/>
    </source>
</evidence>
<dbReference type="HAMAP" id="MF_01350">
    <property type="entry name" value="NDH1_NuoH"/>
    <property type="match status" value="1"/>
</dbReference>
<evidence type="ECO:0000256" key="2">
    <source>
        <dbReference type="ARBA" id="ARBA00004225"/>
    </source>
</evidence>
<feature type="transmembrane region" description="Helical" evidence="12">
    <location>
        <begin position="12"/>
        <end position="32"/>
    </location>
</feature>
<dbReference type="PANTHER" id="PTHR11432:SF3">
    <property type="entry name" value="NADH-UBIQUINONE OXIDOREDUCTASE CHAIN 1"/>
    <property type="match status" value="1"/>
</dbReference>
<feature type="transmembrane region" description="Helical" evidence="12">
    <location>
        <begin position="229"/>
        <end position="254"/>
    </location>
</feature>
<keyword evidence="5" id="KW-0813">Transport</keyword>
<reference evidence="13" key="1">
    <citation type="journal article" date="2012" name="Mol. Biol. Rep.">
        <title>The complete mitochondrial genome of the black mud crab, Scylla serrata (Crustacea: Brachyura: Portunidae) and its phylogenetic position among (pan)crustaceans.</title>
        <authorList>
            <person name="Jondeung A."/>
            <person name="Karinthanyakit W."/>
            <person name="Kaewkhumsan J."/>
        </authorList>
    </citation>
    <scope>NUCLEOTIDE SEQUENCE</scope>
    <source>
        <strain evidence="13">Surathani</strain>
    </source>
</reference>
<dbReference type="Pfam" id="PF00146">
    <property type="entry name" value="NADHdh"/>
    <property type="match status" value="1"/>
</dbReference>
<geneLocation type="mitochondrion" evidence="13"/>
<keyword evidence="8 11" id="KW-0830">Ubiquinone</keyword>
<evidence type="ECO:0000313" key="13">
    <source>
        <dbReference type="EMBL" id="ADK72522.1"/>
    </source>
</evidence>
<dbReference type="PROSITE" id="PS00667">
    <property type="entry name" value="COMPLEX1_ND1_1"/>
    <property type="match status" value="1"/>
</dbReference>
<evidence type="ECO:0000256" key="4">
    <source>
        <dbReference type="ARBA" id="ARBA00021009"/>
    </source>
</evidence>
<comment type="function">
    <text evidence="1">Core subunit of the mitochondrial membrane respiratory chain NADH dehydrogenase (Complex I) that is believed to belong to the minimal assembly required for catalysis. Complex I functions in the transfer of electrons from NADH to the respiratory chain. The immediate electron acceptor for the enzyme is believed to be ubiquinone.</text>
</comment>
<dbReference type="PANTHER" id="PTHR11432">
    <property type="entry name" value="NADH DEHYDROGENASE SUBUNIT 1"/>
    <property type="match status" value="1"/>
</dbReference>
<name>G0WMC7_SCYSE</name>
<organism evidence="13">
    <name type="scientific">Scylla serrata</name>
    <name type="common">Mud crab</name>
    <dbReference type="NCBI Taxonomy" id="6761"/>
    <lineage>
        <taxon>Eukaryota</taxon>
        <taxon>Metazoa</taxon>
        <taxon>Ecdysozoa</taxon>
        <taxon>Arthropoda</taxon>
        <taxon>Crustacea</taxon>
        <taxon>Multicrustacea</taxon>
        <taxon>Malacostraca</taxon>
        <taxon>Eumalacostraca</taxon>
        <taxon>Eucarida</taxon>
        <taxon>Decapoda</taxon>
        <taxon>Pleocyemata</taxon>
        <taxon>Brachyura</taxon>
        <taxon>Eubrachyura</taxon>
        <taxon>Portunoidea</taxon>
        <taxon>Portunidae</taxon>
        <taxon>Portuninae</taxon>
        <taxon>Scylla</taxon>
    </lineage>
</organism>
<dbReference type="EC" id="7.1.1.2" evidence="11"/>
<dbReference type="InterPro" id="IPR018086">
    <property type="entry name" value="NADH_UbQ_OxRdtase_su1_CS"/>
</dbReference>
<feature type="transmembrane region" description="Helical" evidence="12">
    <location>
        <begin position="153"/>
        <end position="175"/>
    </location>
</feature>
<feature type="transmembrane region" description="Helical" evidence="12">
    <location>
        <begin position="261"/>
        <end position="279"/>
    </location>
</feature>
<dbReference type="GO" id="GO:0008137">
    <property type="term" value="F:NADH dehydrogenase (ubiquinone) activity"/>
    <property type="evidence" value="ECO:0007669"/>
    <property type="project" value="UniProtKB-EC"/>
</dbReference>